<dbReference type="GO" id="GO:0005829">
    <property type="term" value="C:cytosol"/>
    <property type="evidence" value="ECO:0007669"/>
    <property type="project" value="TreeGrafter"/>
</dbReference>
<dbReference type="InterPro" id="IPR012340">
    <property type="entry name" value="NA-bd_OB-fold"/>
</dbReference>
<dbReference type="GO" id="GO:0043022">
    <property type="term" value="F:ribosome binding"/>
    <property type="evidence" value="ECO:0007669"/>
    <property type="project" value="UniProtKB-UniRule"/>
</dbReference>
<dbReference type="AlphaFoldDB" id="A0A0G0SCD9"/>
<evidence type="ECO:0000259" key="6">
    <source>
        <dbReference type="PROSITE" id="PS50832"/>
    </source>
</evidence>
<evidence type="ECO:0000256" key="4">
    <source>
        <dbReference type="HAMAP-Rule" id="MF_00075"/>
    </source>
</evidence>
<dbReference type="FunFam" id="2.40.50.140:FF:000002">
    <property type="entry name" value="Translation initiation factor IF-1"/>
    <property type="match status" value="1"/>
</dbReference>
<dbReference type="HAMAP" id="MF_00075">
    <property type="entry name" value="IF_1"/>
    <property type="match status" value="1"/>
</dbReference>
<sequence length="80" mass="9042">MGKKQGKDLNSSKDFIELEGEVLELLPSATFKILLASGHEILAHLSGKMRMNKIRLLPGDRVKIEMSPYDLTKGRITYRL</sequence>
<keyword evidence="4" id="KW-0699">rRNA-binding</keyword>
<dbReference type="EMBL" id="LBXO01000035">
    <property type="protein sequence ID" value="KKR32405.1"/>
    <property type="molecule type" value="Genomic_DNA"/>
</dbReference>
<evidence type="ECO:0000256" key="5">
    <source>
        <dbReference type="NCBIfam" id="TIGR00008"/>
    </source>
</evidence>
<accession>A0A0G0SCD9</accession>
<keyword evidence="4" id="KW-0694">RNA-binding</keyword>
<dbReference type="PANTHER" id="PTHR33370">
    <property type="entry name" value="TRANSLATION INITIATION FACTOR IF-1, CHLOROPLASTIC"/>
    <property type="match status" value="1"/>
</dbReference>
<comment type="similarity">
    <text evidence="1 4">Belongs to the IF-1 family.</text>
</comment>
<proteinExistence type="inferred from homology"/>
<dbReference type="PATRIC" id="fig|1618642.3.peg.682"/>
<dbReference type="PANTHER" id="PTHR33370:SF1">
    <property type="entry name" value="TRANSLATION INITIATION FACTOR IF-1, CHLOROPLASTIC"/>
    <property type="match status" value="1"/>
</dbReference>
<dbReference type="GO" id="GO:0003743">
    <property type="term" value="F:translation initiation factor activity"/>
    <property type="evidence" value="ECO:0007669"/>
    <property type="project" value="UniProtKB-UniRule"/>
</dbReference>
<reference evidence="7 8" key="1">
    <citation type="journal article" date="2015" name="Nature">
        <title>rRNA introns, odd ribosomes, and small enigmatic genomes across a large radiation of phyla.</title>
        <authorList>
            <person name="Brown C.T."/>
            <person name="Hug L.A."/>
            <person name="Thomas B.C."/>
            <person name="Sharon I."/>
            <person name="Castelle C.J."/>
            <person name="Singh A."/>
            <person name="Wilkins M.J."/>
            <person name="Williams K.H."/>
            <person name="Banfield J.F."/>
        </authorList>
    </citation>
    <scope>NUCLEOTIDE SEQUENCE [LARGE SCALE GENOMIC DNA]</scope>
</reference>
<dbReference type="NCBIfam" id="TIGR00008">
    <property type="entry name" value="infA"/>
    <property type="match status" value="1"/>
</dbReference>
<dbReference type="PROSITE" id="PS50832">
    <property type="entry name" value="S1_IF1_TYPE"/>
    <property type="match status" value="1"/>
</dbReference>
<organism evidence="7 8">
    <name type="scientific">Candidatus Falkowbacteria bacterium GW2011_GWF2_39_8</name>
    <dbReference type="NCBI Taxonomy" id="1618642"/>
    <lineage>
        <taxon>Bacteria</taxon>
        <taxon>Candidatus Falkowiibacteriota</taxon>
    </lineage>
</organism>
<keyword evidence="2 4" id="KW-0396">Initiation factor</keyword>
<evidence type="ECO:0000256" key="1">
    <source>
        <dbReference type="ARBA" id="ARBA00010939"/>
    </source>
</evidence>
<dbReference type="Pfam" id="PF01176">
    <property type="entry name" value="eIF-1a"/>
    <property type="match status" value="1"/>
</dbReference>
<dbReference type="CDD" id="cd04451">
    <property type="entry name" value="S1_IF1"/>
    <property type="match status" value="1"/>
</dbReference>
<evidence type="ECO:0000256" key="2">
    <source>
        <dbReference type="ARBA" id="ARBA00022540"/>
    </source>
</evidence>
<name>A0A0G0SCD9_9BACT</name>
<dbReference type="InterPro" id="IPR004368">
    <property type="entry name" value="TIF_IF1"/>
</dbReference>
<keyword evidence="4" id="KW-0963">Cytoplasm</keyword>
<dbReference type="SUPFAM" id="SSF50249">
    <property type="entry name" value="Nucleic acid-binding proteins"/>
    <property type="match status" value="1"/>
</dbReference>
<comment type="subunit">
    <text evidence="4">Component of the 30S ribosomal translation pre-initiation complex which assembles on the 30S ribosome in the order IF-2 and IF-3, IF-1 and N-formylmethionyl-tRNA(fMet); mRNA recruitment can occur at any time during PIC assembly.</text>
</comment>
<keyword evidence="3 4" id="KW-0648">Protein biosynthesis</keyword>
<dbReference type="InterPro" id="IPR006196">
    <property type="entry name" value="RNA-binding_domain_S1_IF1"/>
</dbReference>
<feature type="domain" description="S1-like" evidence="6">
    <location>
        <begin position="6"/>
        <end position="80"/>
    </location>
</feature>
<comment type="subcellular location">
    <subcellularLocation>
        <location evidence="4">Cytoplasm</location>
    </subcellularLocation>
</comment>
<gene>
    <name evidence="4" type="primary">infA</name>
    <name evidence="7" type="ORF">UT64_C0035G0014</name>
</gene>
<comment type="caution">
    <text evidence="7">The sequence shown here is derived from an EMBL/GenBank/DDBJ whole genome shotgun (WGS) entry which is preliminary data.</text>
</comment>
<dbReference type="Proteomes" id="UP000034137">
    <property type="component" value="Unassembled WGS sequence"/>
</dbReference>
<dbReference type="Gene3D" id="2.40.50.140">
    <property type="entry name" value="Nucleic acid-binding proteins"/>
    <property type="match status" value="1"/>
</dbReference>
<dbReference type="GO" id="GO:0019843">
    <property type="term" value="F:rRNA binding"/>
    <property type="evidence" value="ECO:0007669"/>
    <property type="project" value="UniProtKB-UniRule"/>
</dbReference>
<evidence type="ECO:0000256" key="3">
    <source>
        <dbReference type="ARBA" id="ARBA00022917"/>
    </source>
</evidence>
<evidence type="ECO:0000313" key="7">
    <source>
        <dbReference type="EMBL" id="KKR32405.1"/>
    </source>
</evidence>
<evidence type="ECO:0000313" key="8">
    <source>
        <dbReference type="Proteomes" id="UP000034137"/>
    </source>
</evidence>
<protein>
    <recommendedName>
        <fullName evidence="4 5">Translation initiation factor IF-1</fullName>
    </recommendedName>
</protein>
<comment type="function">
    <text evidence="4">One of the essential components for the initiation of protein synthesis. Stabilizes the binding of IF-2 and IF-3 on the 30S subunit to which N-formylmethionyl-tRNA(fMet) subsequently binds. Helps modulate mRNA selection, yielding the 30S pre-initiation complex (PIC). Upon addition of the 50S ribosomal subunit IF-1, IF-2 and IF-3 are released leaving the mature 70S translation initiation complex.</text>
</comment>